<dbReference type="PANTHER" id="PTHR30027:SF3">
    <property type="entry name" value="16S RRNA (URACIL(1498)-N(3))-METHYLTRANSFERASE"/>
    <property type="match status" value="1"/>
</dbReference>
<dbReference type="InParanoid" id="F0ZYR3"/>
<dbReference type="EC" id="2.1.1.193" evidence="3"/>
<evidence type="ECO:0000256" key="7">
    <source>
        <dbReference type="ARBA" id="ARBA00022679"/>
    </source>
</evidence>
<keyword evidence="7" id="KW-0808">Transferase</keyword>
<evidence type="ECO:0000256" key="6">
    <source>
        <dbReference type="ARBA" id="ARBA00022603"/>
    </source>
</evidence>
<comment type="catalytic activity">
    <reaction evidence="10">
        <text>uridine(1498) in 16S rRNA + S-adenosyl-L-methionine = N(3)-methyluridine(1498) in 16S rRNA + S-adenosyl-L-homocysteine + H(+)</text>
        <dbReference type="Rhea" id="RHEA:42920"/>
        <dbReference type="Rhea" id="RHEA-COMP:10283"/>
        <dbReference type="Rhea" id="RHEA-COMP:10284"/>
        <dbReference type="ChEBI" id="CHEBI:15378"/>
        <dbReference type="ChEBI" id="CHEBI:57856"/>
        <dbReference type="ChEBI" id="CHEBI:59789"/>
        <dbReference type="ChEBI" id="CHEBI:65315"/>
        <dbReference type="ChEBI" id="CHEBI:74502"/>
        <dbReference type="EC" id="2.1.1.193"/>
    </reaction>
</comment>
<evidence type="ECO:0000259" key="12">
    <source>
        <dbReference type="Pfam" id="PF20260"/>
    </source>
</evidence>
<evidence type="ECO:0000259" key="11">
    <source>
        <dbReference type="Pfam" id="PF04452"/>
    </source>
</evidence>
<dbReference type="RefSeq" id="XP_003292554.1">
    <property type="nucleotide sequence ID" value="XM_003292506.1"/>
</dbReference>
<dbReference type="EMBL" id="GL871290">
    <property type="protein sequence ID" value="EGC30925.1"/>
    <property type="molecule type" value="Genomic_DNA"/>
</dbReference>
<dbReference type="InterPro" id="IPR029026">
    <property type="entry name" value="tRNA_m1G_MTases_N"/>
</dbReference>
<feature type="domain" description="Ribosomal RNA small subunit methyltransferase E PUA-like" evidence="12">
    <location>
        <begin position="23"/>
        <end position="65"/>
    </location>
</feature>
<organism evidence="13 14">
    <name type="scientific">Dictyostelium purpureum</name>
    <name type="common">Slime mold</name>
    <dbReference type="NCBI Taxonomy" id="5786"/>
    <lineage>
        <taxon>Eukaryota</taxon>
        <taxon>Amoebozoa</taxon>
        <taxon>Evosea</taxon>
        <taxon>Eumycetozoa</taxon>
        <taxon>Dictyostelia</taxon>
        <taxon>Dictyosteliales</taxon>
        <taxon>Dictyosteliaceae</taxon>
        <taxon>Dictyostelium</taxon>
    </lineage>
</organism>
<dbReference type="GeneID" id="10508434"/>
<dbReference type="OrthoDB" id="3465at2759"/>
<comment type="function">
    <text evidence="9">Specifically methylates the N3 position of the uracil ring of uridine 1498 (m3U1498) in 16S rRNA. Acts on the fully assembled 30S ribosomal subunit.</text>
</comment>
<dbReference type="InterPro" id="IPR046886">
    <property type="entry name" value="RsmE_MTase_dom"/>
</dbReference>
<dbReference type="Pfam" id="PF20260">
    <property type="entry name" value="PUA_4"/>
    <property type="match status" value="1"/>
</dbReference>
<keyword evidence="4" id="KW-0963">Cytoplasm</keyword>
<dbReference type="Gene3D" id="3.40.1280.10">
    <property type="match status" value="1"/>
</dbReference>
<reference evidence="14" key="1">
    <citation type="journal article" date="2011" name="Genome Biol.">
        <title>Comparative genomics of the social amoebae Dictyostelium discoideum and Dictyostelium purpureum.</title>
        <authorList>
            <consortium name="US DOE Joint Genome Institute (JGI-PGF)"/>
            <person name="Sucgang R."/>
            <person name="Kuo A."/>
            <person name="Tian X."/>
            <person name="Salerno W."/>
            <person name="Parikh A."/>
            <person name="Feasley C.L."/>
            <person name="Dalin E."/>
            <person name="Tu H."/>
            <person name="Huang E."/>
            <person name="Barry K."/>
            <person name="Lindquist E."/>
            <person name="Shapiro H."/>
            <person name="Bruce D."/>
            <person name="Schmutz J."/>
            <person name="Salamov A."/>
            <person name="Fey P."/>
            <person name="Gaudet P."/>
            <person name="Anjard C."/>
            <person name="Babu M.M."/>
            <person name="Basu S."/>
            <person name="Bushmanova Y."/>
            <person name="van der Wel H."/>
            <person name="Katoh-Kurasawa M."/>
            <person name="Dinh C."/>
            <person name="Coutinho P.M."/>
            <person name="Saito T."/>
            <person name="Elias M."/>
            <person name="Schaap P."/>
            <person name="Kay R.R."/>
            <person name="Henrissat B."/>
            <person name="Eichinger L."/>
            <person name="Rivero F."/>
            <person name="Putnam N.H."/>
            <person name="West C.M."/>
            <person name="Loomis W.F."/>
            <person name="Chisholm R.L."/>
            <person name="Shaulsky G."/>
            <person name="Strassmann J.E."/>
            <person name="Queller D.C."/>
            <person name="Kuspa A."/>
            <person name="Grigoriev I.V."/>
        </authorList>
    </citation>
    <scope>NUCLEOTIDE SEQUENCE [LARGE SCALE GENOMIC DNA]</scope>
    <source>
        <strain evidence="14">QSDP1</strain>
    </source>
</reference>
<dbReference type="Pfam" id="PF04452">
    <property type="entry name" value="Methyltrans_RNA"/>
    <property type="match status" value="1"/>
</dbReference>
<dbReference type="InterPro" id="IPR046887">
    <property type="entry name" value="RsmE_PUA-like"/>
</dbReference>
<evidence type="ECO:0000256" key="1">
    <source>
        <dbReference type="ARBA" id="ARBA00004496"/>
    </source>
</evidence>
<keyword evidence="6" id="KW-0489">Methyltransferase</keyword>
<dbReference type="Proteomes" id="UP000001064">
    <property type="component" value="Unassembled WGS sequence"/>
</dbReference>
<evidence type="ECO:0000256" key="2">
    <source>
        <dbReference type="ARBA" id="ARBA00005528"/>
    </source>
</evidence>
<evidence type="ECO:0000313" key="13">
    <source>
        <dbReference type="EMBL" id="EGC30925.1"/>
    </source>
</evidence>
<comment type="subcellular location">
    <subcellularLocation>
        <location evidence="1">Cytoplasm</location>
    </subcellularLocation>
</comment>
<dbReference type="NCBIfam" id="TIGR00046">
    <property type="entry name" value="RsmE family RNA methyltransferase"/>
    <property type="match status" value="1"/>
</dbReference>
<evidence type="ECO:0000256" key="8">
    <source>
        <dbReference type="ARBA" id="ARBA00022691"/>
    </source>
</evidence>
<dbReference type="KEGG" id="dpp:DICPUDRAFT_157290"/>
<keyword evidence="14" id="KW-1185">Reference proteome</keyword>
<evidence type="ECO:0000313" key="14">
    <source>
        <dbReference type="Proteomes" id="UP000001064"/>
    </source>
</evidence>
<dbReference type="CDD" id="cd18084">
    <property type="entry name" value="RsmE-like"/>
    <property type="match status" value="1"/>
</dbReference>
<dbReference type="STRING" id="5786.F0ZYR3"/>
<sequence>MVRRFFINEFPSFLKGSILQLSGQQNNHVKTLRLKVGNTIELFDSNGKNGVAKIIEINKNETILQLENLGIESTNSEEINKIDIATSLPKLARAEWMIEKLSEIGISNLILLETEFSKSSPQSSSITNNKLDRFERIVIESSKQSRNNQIMNIIPPVSLNQFLKDRFINQKEGDCKYSHVFIGDPYQGKELPLVLDDIKQEQQQLQQKQPQQPQQPQQQSNKAIIKKPKDILLFIGAEGGFSDRELYNIQSVVSNRNDSQLYLTKMGNNILRMETAAILSSGIVKLNLPFLFNYKNK</sequence>
<dbReference type="InterPro" id="IPR006700">
    <property type="entry name" value="RsmE"/>
</dbReference>
<protein>
    <recommendedName>
        <fullName evidence="3">16S rRNA (uracil(1498)-N(3))-methyltransferase</fullName>
        <ecNumber evidence="3">2.1.1.193</ecNumber>
    </recommendedName>
</protein>
<dbReference type="OMA" id="MLWSDSA"/>
<dbReference type="InterPro" id="IPR015947">
    <property type="entry name" value="PUA-like_sf"/>
</dbReference>
<dbReference type="PANTHER" id="PTHR30027">
    <property type="entry name" value="RIBOSOMAL RNA SMALL SUBUNIT METHYLTRANSFERASE E"/>
    <property type="match status" value="1"/>
</dbReference>
<dbReference type="GO" id="GO:0070042">
    <property type="term" value="F:rRNA (uridine-N3-)-methyltransferase activity"/>
    <property type="evidence" value="ECO:0000318"/>
    <property type="project" value="GO_Central"/>
</dbReference>
<dbReference type="SUPFAM" id="SSF75217">
    <property type="entry name" value="alpha/beta knot"/>
    <property type="match status" value="1"/>
</dbReference>
<keyword evidence="5" id="KW-0698">rRNA processing</keyword>
<name>F0ZYR3_DICPU</name>
<evidence type="ECO:0000256" key="5">
    <source>
        <dbReference type="ARBA" id="ARBA00022552"/>
    </source>
</evidence>
<dbReference type="GO" id="GO:0005737">
    <property type="term" value="C:cytoplasm"/>
    <property type="evidence" value="ECO:0007669"/>
    <property type="project" value="UniProtKB-SubCell"/>
</dbReference>
<feature type="domain" description="Ribosomal RNA small subunit methyltransferase E methyltransferase" evidence="11">
    <location>
        <begin position="80"/>
        <end position="284"/>
    </location>
</feature>
<dbReference type="eggNOG" id="ENOG502QPPV">
    <property type="taxonomic scope" value="Eukaryota"/>
</dbReference>
<dbReference type="FunFam" id="3.40.1280.10:FF:000020">
    <property type="entry name" value="Ribosomal RNA small subunit methyltransferase E"/>
    <property type="match status" value="1"/>
</dbReference>
<evidence type="ECO:0000256" key="10">
    <source>
        <dbReference type="ARBA" id="ARBA00047944"/>
    </source>
</evidence>
<dbReference type="GO" id="GO:0070475">
    <property type="term" value="P:rRNA base methylation"/>
    <property type="evidence" value="ECO:0000318"/>
    <property type="project" value="GO_Central"/>
</dbReference>
<keyword evidence="8" id="KW-0949">S-adenosyl-L-methionine</keyword>
<dbReference type="SUPFAM" id="SSF88697">
    <property type="entry name" value="PUA domain-like"/>
    <property type="match status" value="1"/>
</dbReference>
<evidence type="ECO:0000256" key="9">
    <source>
        <dbReference type="ARBA" id="ARBA00025699"/>
    </source>
</evidence>
<comment type="similarity">
    <text evidence="2">Belongs to the RNA methyltransferase RsmE family.</text>
</comment>
<proteinExistence type="inferred from homology"/>
<dbReference type="VEuPathDB" id="AmoebaDB:DICPUDRAFT_157290"/>
<dbReference type="InterPro" id="IPR029028">
    <property type="entry name" value="Alpha/beta_knot_MTases"/>
</dbReference>
<accession>F0ZYR3</accession>
<gene>
    <name evidence="13" type="ORF">DICPUDRAFT_157290</name>
</gene>
<dbReference type="AlphaFoldDB" id="F0ZYR3"/>
<evidence type="ECO:0000256" key="4">
    <source>
        <dbReference type="ARBA" id="ARBA00022490"/>
    </source>
</evidence>
<evidence type="ECO:0000256" key="3">
    <source>
        <dbReference type="ARBA" id="ARBA00012328"/>
    </source>
</evidence>